<dbReference type="InterPro" id="IPR023753">
    <property type="entry name" value="FAD/NAD-binding_dom"/>
</dbReference>
<protein>
    <submittedName>
        <fullName evidence="6">Pyridine nucleotide-disulfide oxidoreductase</fullName>
    </submittedName>
</protein>
<dbReference type="InterPro" id="IPR016156">
    <property type="entry name" value="FAD/NAD-linked_Rdtase_dimer_sf"/>
</dbReference>
<keyword evidence="2" id="KW-0285">Flavoprotein</keyword>
<evidence type="ECO:0000313" key="7">
    <source>
        <dbReference type="Proteomes" id="UP000293852"/>
    </source>
</evidence>
<dbReference type="EMBL" id="SGWX01000001">
    <property type="protein sequence ID" value="RZS63246.1"/>
    <property type="molecule type" value="Genomic_DNA"/>
</dbReference>
<dbReference type="Gene3D" id="3.50.50.60">
    <property type="entry name" value="FAD/NAD(P)-binding domain"/>
    <property type="match status" value="2"/>
</dbReference>
<name>A0A4Q7M5J5_9MICO</name>
<sequence>MVVVGAGLAGAQTVAALRQHGFDGRVTMLGAEGVAPYDRPPLSKELFTRPDPVWLSDDLGVDVEKFADEVRLADPARRLTVSPDGVTAHTASGDRIHADAVVLAMGSEPMRPGGWESAWTLHTADDAARLRAALRPGLRLVVVGAGWIGAEIAGVAAGQGAEVTVVEAAAAPLARQLGAGVGARLAPWFEAAGVRLLTGSRVAAVRPDGVTLASATADTAPADIVSADVVLAAVGARPATGWLAGTLPLDAHGRLHVDASGRLMGHAGPTDPAGRLAPAALARVWAVGDVAVRQHPVFGPVPGGHWSAALHDPEVTVRAMLGLDPSPSDPEDLRARLGLAPVPRHAPYVFSRQLGHDLALLGLPSEADDVVLRGDPSAVGPWAALYLERALDRHPQVTPQGHPVATVRAVLLVDSPREVGAARRLMNGPTPLRVDLTRAVDPAVRLRDAAVAG</sequence>
<dbReference type="PRINTS" id="PR00368">
    <property type="entry name" value="FADPNR"/>
</dbReference>
<proteinExistence type="predicted"/>
<gene>
    <name evidence="6" type="ORF">EV386_3609</name>
</gene>
<dbReference type="SUPFAM" id="SSF51905">
    <property type="entry name" value="FAD/NAD(P)-binding domain"/>
    <property type="match status" value="2"/>
</dbReference>
<evidence type="ECO:0000256" key="2">
    <source>
        <dbReference type="ARBA" id="ARBA00022630"/>
    </source>
</evidence>
<keyword evidence="4" id="KW-0560">Oxidoreductase</keyword>
<evidence type="ECO:0000259" key="5">
    <source>
        <dbReference type="Pfam" id="PF07992"/>
    </source>
</evidence>
<dbReference type="GO" id="GO:0005737">
    <property type="term" value="C:cytoplasm"/>
    <property type="evidence" value="ECO:0007669"/>
    <property type="project" value="TreeGrafter"/>
</dbReference>
<dbReference type="Gene3D" id="3.30.390.30">
    <property type="match status" value="1"/>
</dbReference>
<comment type="caution">
    <text evidence="6">The sequence shown here is derived from an EMBL/GenBank/DDBJ whole genome shotgun (WGS) entry which is preliminary data.</text>
</comment>
<dbReference type="PANTHER" id="PTHR43557:SF2">
    <property type="entry name" value="RIESKE DOMAIN-CONTAINING PROTEIN-RELATED"/>
    <property type="match status" value="1"/>
</dbReference>
<dbReference type="PRINTS" id="PR00411">
    <property type="entry name" value="PNDRDTASEI"/>
</dbReference>
<dbReference type="SUPFAM" id="SSF55424">
    <property type="entry name" value="FAD/NAD-linked reductases, dimerisation (C-terminal) domain"/>
    <property type="match status" value="1"/>
</dbReference>
<evidence type="ECO:0000256" key="4">
    <source>
        <dbReference type="ARBA" id="ARBA00023002"/>
    </source>
</evidence>
<dbReference type="InterPro" id="IPR050446">
    <property type="entry name" value="FAD-oxidoreductase/Apoptosis"/>
</dbReference>
<evidence type="ECO:0000313" key="6">
    <source>
        <dbReference type="EMBL" id="RZS63246.1"/>
    </source>
</evidence>
<comment type="cofactor">
    <cofactor evidence="1">
        <name>FAD</name>
        <dbReference type="ChEBI" id="CHEBI:57692"/>
    </cofactor>
</comment>
<dbReference type="PANTHER" id="PTHR43557">
    <property type="entry name" value="APOPTOSIS-INDUCING FACTOR 1"/>
    <property type="match status" value="1"/>
</dbReference>
<dbReference type="Pfam" id="PF07992">
    <property type="entry name" value="Pyr_redox_2"/>
    <property type="match status" value="1"/>
</dbReference>
<dbReference type="InterPro" id="IPR036188">
    <property type="entry name" value="FAD/NAD-bd_sf"/>
</dbReference>
<dbReference type="AlphaFoldDB" id="A0A4Q7M5J5"/>
<evidence type="ECO:0000256" key="1">
    <source>
        <dbReference type="ARBA" id="ARBA00001974"/>
    </source>
</evidence>
<evidence type="ECO:0000256" key="3">
    <source>
        <dbReference type="ARBA" id="ARBA00022827"/>
    </source>
</evidence>
<reference evidence="6 7" key="1">
    <citation type="submission" date="2019-02" db="EMBL/GenBank/DDBJ databases">
        <title>Sequencing the genomes of 1000 actinobacteria strains.</title>
        <authorList>
            <person name="Klenk H.-P."/>
        </authorList>
    </citation>
    <scope>NUCLEOTIDE SEQUENCE [LARGE SCALE GENOMIC DNA]</scope>
    <source>
        <strain evidence="6 7">DSM 16932</strain>
    </source>
</reference>
<accession>A0A4Q7M5J5</accession>
<dbReference type="GO" id="GO:0016651">
    <property type="term" value="F:oxidoreductase activity, acting on NAD(P)H"/>
    <property type="evidence" value="ECO:0007669"/>
    <property type="project" value="TreeGrafter"/>
</dbReference>
<organism evidence="6 7">
    <name type="scientific">Xylanimonas ulmi</name>
    <dbReference type="NCBI Taxonomy" id="228973"/>
    <lineage>
        <taxon>Bacteria</taxon>
        <taxon>Bacillati</taxon>
        <taxon>Actinomycetota</taxon>
        <taxon>Actinomycetes</taxon>
        <taxon>Micrococcales</taxon>
        <taxon>Promicromonosporaceae</taxon>
        <taxon>Xylanimonas</taxon>
    </lineage>
</organism>
<dbReference type="Proteomes" id="UP000293852">
    <property type="component" value="Unassembled WGS sequence"/>
</dbReference>
<feature type="domain" description="FAD/NAD(P)-binding" evidence="5">
    <location>
        <begin position="2"/>
        <end position="293"/>
    </location>
</feature>
<keyword evidence="7" id="KW-1185">Reference proteome</keyword>
<keyword evidence="3" id="KW-0274">FAD</keyword>